<name>A0ABD1EB49_HYPHA</name>
<reference evidence="7 8" key="1">
    <citation type="submission" date="2024-05" db="EMBL/GenBank/DDBJ databases">
        <title>Genetic variation in Jamaican populations of the coffee berry borer (Hypothenemus hampei).</title>
        <authorList>
            <person name="Errbii M."/>
            <person name="Myrie A."/>
        </authorList>
    </citation>
    <scope>NUCLEOTIDE SEQUENCE [LARGE SCALE GENOMIC DNA]</scope>
    <source>
        <strain evidence="7">JA-Hopewell-2020-01-JO</strain>
        <tissue evidence="7">Whole body</tissue>
    </source>
</reference>
<keyword evidence="4" id="KW-1015">Disulfide bond</keyword>
<gene>
    <name evidence="7" type="ORF">ABEB36_012183</name>
</gene>
<keyword evidence="3" id="KW-0677">Repeat</keyword>
<keyword evidence="2" id="KW-0732">Signal</keyword>
<feature type="domain" description="Chitin-binding type-2" evidence="6">
    <location>
        <begin position="73"/>
        <end position="126"/>
    </location>
</feature>
<organism evidence="7 8">
    <name type="scientific">Hypothenemus hampei</name>
    <name type="common">Coffee berry borer</name>
    <dbReference type="NCBI Taxonomy" id="57062"/>
    <lineage>
        <taxon>Eukaryota</taxon>
        <taxon>Metazoa</taxon>
        <taxon>Ecdysozoa</taxon>
        <taxon>Arthropoda</taxon>
        <taxon>Hexapoda</taxon>
        <taxon>Insecta</taxon>
        <taxon>Pterygota</taxon>
        <taxon>Neoptera</taxon>
        <taxon>Endopterygota</taxon>
        <taxon>Coleoptera</taxon>
        <taxon>Polyphaga</taxon>
        <taxon>Cucujiformia</taxon>
        <taxon>Curculionidae</taxon>
        <taxon>Scolytinae</taxon>
        <taxon>Hypothenemus</taxon>
    </lineage>
</organism>
<dbReference type="AlphaFoldDB" id="A0ABD1EB49"/>
<dbReference type="InterPro" id="IPR051940">
    <property type="entry name" value="Chitin_bind-dev_reg"/>
</dbReference>
<evidence type="ECO:0000259" key="6">
    <source>
        <dbReference type="PROSITE" id="PS50940"/>
    </source>
</evidence>
<evidence type="ECO:0000313" key="8">
    <source>
        <dbReference type="Proteomes" id="UP001566132"/>
    </source>
</evidence>
<proteinExistence type="predicted"/>
<dbReference type="SMART" id="SM00494">
    <property type="entry name" value="ChtBD2"/>
    <property type="match status" value="5"/>
</dbReference>
<evidence type="ECO:0000313" key="7">
    <source>
        <dbReference type="EMBL" id="KAL1491611.1"/>
    </source>
</evidence>
<evidence type="ECO:0000256" key="2">
    <source>
        <dbReference type="ARBA" id="ARBA00022729"/>
    </source>
</evidence>
<accession>A0ABD1EB49</accession>
<dbReference type="InterPro" id="IPR002557">
    <property type="entry name" value="Chitin-bd_dom"/>
</dbReference>
<dbReference type="PANTHER" id="PTHR23301">
    <property type="entry name" value="CHITIN BINDING PERITROPHIN-A"/>
    <property type="match status" value="1"/>
</dbReference>
<protein>
    <recommendedName>
        <fullName evidence="6">Chitin-binding type-2 domain-containing protein</fullName>
    </recommendedName>
</protein>
<dbReference type="Gene3D" id="2.170.140.10">
    <property type="entry name" value="Chitin binding domain"/>
    <property type="match status" value="5"/>
</dbReference>
<feature type="domain" description="Chitin-binding type-2" evidence="6">
    <location>
        <begin position="221"/>
        <end position="277"/>
    </location>
</feature>
<dbReference type="InterPro" id="IPR036508">
    <property type="entry name" value="Chitin-bd_dom_sf"/>
</dbReference>
<dbReference type="GO" id="GO:0008061">
    <property type="term" value="F:chitin binding"/>
    <property type="evidence" value="ECO:0007669"/>
    <property type="project" value="UniProtKB-KW"/>
</dbReference>
<dbReference type="EMBL" id="JBDJPC010000009">
    <property type="protein sequence ID" value="KAL1491611.1"/>
    <property type="molecule type" value="Genomic_DNA"/>
</dbReference>
<evidence type="ECO:0000256" key="1">
    <source>
        <dbReference type="ARBA" id="ARBA00022669"/>
    </source>
</evidence>
<feature type="domain" description="Chitin-binding type-2" evidence="6">
    <location>
        <begin position="132"/>
        <end position="188"/>
    </location>
</feature>
<feature type="domain" description="Chitin-binding type-2" evidence="6">
    <location>
        <begin position="297"/>
        <end position="349"/>
    </location>
</feature>
<evidence type="ECO:0000256" key="4">
    <source>
        <dbReference type="ARBA" id="ARBA00023157"/>
    </source>
</evidence>
<evidence type="ECO:0000256" key="5">
    <source>
        <dbReference type="ARBA" id="ARBA00023180"/>
    </source>
</evidence>
<keyword evidence="5" id="KW-0325">Glycoprotein</keyword>
<dbReference type="SUPFAM" id="SSF57625">
    <property type="entry name" value="Invertebrate chitin-binding proteins"/>
    <property type="match status" value="5"/>
</dbReference>
<evidence type="ECO:0000256" key="3">
    <source>
        <dbReference type="ARBA" id="ARBA00022737"/>
    </source>
</evidence>
<dbReference type="Pfam" id="PF01607">
    <property type="entry name" value="CBM_14"/>
    <property type="match status" value="5"/>
</dbReference>
<comment type="caution">
    <text evidence="7">The sequence shown here is derived from an EMBL/GenBank/DDBJ whole genome shotgun (WGS) entry which is preliminary data.</text>
</comment>
<sequence length="349" mass="38948">MFSRNDLTRFCLKPTGQFPGRACNRYVNCWAGNAVEQECSGNLLFNPEKLYCDFPVNVNCRRKPDVHIDLRATKFCQKSSGVFPGSSCSKFVNCWNGTAVEQECPDGLFFSTEGYCDYPERVSCGRIEKEVAKECPLEFGTFRNRSDCSRYYICAYNKIAATYKCPDGFSFSDLLGICDYSFRVDCSKEPQIYQRKFVDGNNLLDNAFAHPDLSKPSATGDPRCTVSFGTTRDEKNCSLYYVCEFGNVVATHVCPPGYLYSNIFNACDRAEKVNCQHGPSPTILAFPNLSKDLISKVKKCIPGTTFPLNSDCTIACRCRNGLAEVIQCAAGLAYDSKMDKCLVAYKAQC</sequence>
<feature type="domain" description="Chitin-binding type-2" evidence="6">
    <location>
        <begin position="8"/>
        <end position="62"/>
    </location>
</feature>
<dbReference type="PANTHER" id="PTHR23301:SF98">
    <property type="entry name" value="CHITIN-BINDING TYPE-2 DOMAIN-CONTAINING PROTEIN-RELATED"/>
    <property type="match status" value="1"/>
</dbReference>
<keyword evidence="1" id="KW-0147">Chitin-binding</keyword>
<dbReference type="Proteomes" id="UP001566132">
    <property type="component" value="Unassembled WGS sequence"/>
</dbReference>
<dbReference type="PROSITE" id="PS50940">
    <property type="entry name" value="CHIT_BIND_II"/>
    <property type="match status" value="5"/>
</dbReference>
<keyword evidence="8" id="KW-1185">Reference proteome</keyword>